<dbReference type="EC" id="3.5.2.9" evidence="1"/>
<dbReference type="RefSeq" id="WP_317019591.1">
    <property type="nucleotide sequence ID" value="NZ_CP136512.1"/>
</dbReference>
<dbReference type="SUPFAM" id="SSF88713">
    <property type="entry name" value="Glycoside hydrolase/deacetylase"/>
    <property type="match status" value="1"/>
</dbReference>
<dbReference type="PANTHER" id="PTHR30292">
    <property type="entry name" value="UNCHARACTERIZED PROTEIN YBGL-RELATED"/>
    <property type="match status" value="1"/>
</dbReference>
<accession>A0ABZ0EKM3</accession>
<keyword evidence="1" id="KW-0067">ATP-binding</keyword>
<dbReference type="InterPro" id="IPR005501">
    <property type="entry name" value="LamB/YcsF/PxpA-like"/>
</dbReference>
<evidence type="ECO:0000313" key="2">
    <source>
        <dbReference type="EMBL" id="WOD17004.1"/>
    </source>
</evidence>
<evidence type="ECO:0000256" key="1">
    <source>
        <dbReference type="HAMAP-Rule" id="MF_00691"/>
    </source>
</evidence>
<comment type="similarity">
    <text evidence="1">Belongs to the LamB/PxpA family.</text>
</comment>
<name>A0ABZ0EKM3_9BURK</name>
<reference evidence="2 3" key="1">
    <citation type="submission" date="2023-10" db="EMBL/GenBank/DDBJ databases">
        <title>Surface-active antibiotics is a multifunctional adaptation for post-fire microbes.</title>
        <authorList>
            <person name="Liu M.D."/>
            <person name="Du Y."/>
            <person name="Koupaei S.K."/>
            <person name="Kim N.R."/>
            <person name="Zhang W."/>
            <person name="Traxler M.F."/>
        </authorList>
    </citation>
    <scope>NUCLEOTIDE SEQUENCE [LARGE SCALE GENOMIC DNA]</scope>
    <source>
        <strain evidence="2 3">F3</strain>
    </source>
</reference>
<dbReference type="Gene3D" id="3.20.20.370">
    <property type="entry name" value="Glycoside hydrolase/deacetylase"/>
    <property type="match status" value="1"/>
</dbReference>
<dbReference type="CDD" id="cd10787">
    <property type="entry name" value="LamB_YcsF_like"/>
    <property type="match status" value="1"/>
</dbReference>
<dbReference type="PANTHER" id="PTHR30292:SF0">
    <property type="entry name" value="5-OXOPROLINASE SUBUNIT A"/>
    <property type="match status" value="1"/>
</dbReference>
<organism evidence="2 3">
    <name type="scientific">Paraburkholderia kirstenboschensis</name>
    <dbReference type="NCBI Taxonomy" id="1245436"/>
    <lineage>
        <taxon>Bacteria</taxon>
        <taxon>Pseudomonadati</taxon>
        <taxon>Pseudomonadota</taxon>
        <taxon>Betaproteobacteria</taxon>
        <taxon>Burkholderiales</taxon>
        <taxon>Burkholderiaceae</taxon>
        <taxon>Paraburkholderia</taxon>
    </lineage>
</organism>
<keyword evidence="3" id="KW-1185">Reference proteome</keyword>
<dbReference type="EMBL" id="CP136512">
    <property type="protein sequence ID" value="WOD17004.1"/>
    <property type="molecule type" value="Genomic_DNA"/>
</dbReference>
<proteinExistence type="inferred from homology"/>
<dbReference type="GO" id="GO:0017168">
    <property type="term" value="F:5-oxoprolinase (ATP-hydrolyzing) activity"/>
    <property type="evidence" value="ECO:0007669"/>
    <property type="project" value="UniProtKB-EC"/>
</dbReference>
<comment type="catalytic activity">
    <reaction evidence="1">
        <text>5-oxo-L-proline + ATP + 2 H2O = L-glutamate + ADP + phosphate + H(+)</text>
        <dbReference type="Rhea" id="RHEA:10348"/>
        <dbReference type="ChEBI" id="CHEBI:15377"/>
        <dbReference type="ChEBI" id="CHEBI:15378"/>
        <dbReference type="ChEBI" id="CHEBI:29985"/>
        <dbReference type="ChEBI" id="CHEBI:30616"/>
        <dbReference type="ChEBI" id="CHEBI:43474"/>
        <dbReference type="ChEBI" id="CHEBI:58402"/>
        <dbReference type="ChEBI" id="CHEBI:456216"/>
        <dbReference type="EC" id="3.5.2.9"/>
    </reaction>
</comment>
<evidence type="ECO:0000313" key="3">
    <source>
        <dbReference type="Proteomes" id="UP001302652"/>
    </source>
</evidence>
<comment type="subunit">
    <text evidence="1">Forms a complex composed of PxpA, PxpB and PxpC.</text>
</comment>
<keyword evidence="1 2" id="KW-0378">Hydrolase</keyword>
<protein>
    <recommendedName>
        <fullName evidence="1">5-oxoprolinase subunit A</fullName>
        <shortName evidence="1">5-OPase subunit A</shortName>
        <ecNumber evidence="1">3.5.2.9</ecNumber>
    </recommendedName>
    <alternativeName>
        <fullName evidence="1">5-oxoprolinase (ATP-hydrolyzing) subunit A</fullName>
    </alternativeName>
</protein>
<sequence>MNFVDLNSDMGEGFGPYEMGDDEAMLDIVSSANIACGFHAGDPDIMHRTVVAALARGVDVGAHPGFNDVWGFGRRTIVGDSIKTIENLIAYQIGALRAIAYAAGYKVTHFKTHGALGNLMFKDREISDAIARAVKAVDRELLYVIPPNTEGERAGERAGLHVLREVFADRAYTDEGHLVSRRQEGAVIHDKDEAAERVVRMVEDRCITTHSGKRIPVQVDSICVHGDTAGAVAMAFAVKTRLLQTGVEIRPLSKTFKV</sequence>
<dbReference type="NCBIfam" id="NF003816">
    <property type="entry name" value="PRK05406.1-5"/>
    <property type="match status" value="1"/>
</dbReference>
<dbReference type="NCBIfam" id="NF003814">
    <property type="entry name" value="PRK05406.1-3"/>
    <property type="match status" value="1"/>
</dbReference>
<gene>
    <name evidence="1" type="primary">pxpA</name>
    <name evidence="2" type="ORF">RW095_14255</name>
</gene>
<dbReference type="InterPro" id="IPR011330">
    <property type="entry name" value="Glyco_hydro/deAcase_b/a-brl"/>
</dbReference>
<dbReference type="Pfam" id="PF03746">
    <property type="entry name" value="LamB_YcsF"/>
    <property type="match status" value="1"/>
</dbReference>
<comment type="function">
    <text evidence="1">Catalyzes the cleavage of 5-oxoproline to form L-glutamate coupled to the hydrolysis of ATP to ADP and inorganic phosphate.</text>
</comment>
<dbReference type="HAMAP" id="MF_00691">
    <property type="entry name" value="PxpA"/>
    <property type="match status" value="1"/>
</dbReference>
<keyword evidence="1" id="KW-0547">Nucleotide-binding</keyword>
<dbReference type="Proteomes" id="UP001302652">
    <property type="component" value="Chromosome 2"/>
</dbReference>